<dbReference type="InterPro" id="IPR001138">
    <property type="entry name" value="Zn2Cys6_DnaBD"/>
</dbReference>
<dbReference type="InterPro" id="IPR021858">
    <property type="entry name" value="Fun_TF"/>
</dbReference>
<evidence type="ECO:0000256" key="1">
    <source>
        <dbReference type="ARBA" id="ARBA00023015"/>
    </source>
</evidence>
<dbReference type="PROSITE" id="PS50048">
    <property type="entry name" value="ZN2_CY6_FUNGAL_2"/>
    <property type="match status" value="1"/>
</dbReference>
<sequence length="539" mass="59578">MLTPEAQSNFRPRRRHRKSRNGCLECKRRRIKCDEIKPSCSRCILTLQDCIYAPASQAQCSGNCNDDSSNELRLPSPASPSPRSGLSPSPGFFFDVPTLLPPPPVEELALSDADLYHHYLQHTSRTLSHNQTDQRALQIGMPTLALRSKTVFHSVLAVSAACMCCDMISQQPPPDVSAVTQVLMTGYRHYNLASERIRDLISKPDALRAEPLLAASPLLVPFAASSQQINHWISSRTGVHQSHKPLSSTPRDIIVIMRGIKTTLQALGNGSMSPIPSPIPTLETHEDSDSIDDCPLTMLDPNIPPSPTPPSRTHPMFPLIAETSQIAFSKLQERLKSTFLYQTDPIPNHSLSACAAAFELLSTIRTNSFSQSPSPTPLPFPNQTQPSIPHVSPWLLSFSTRPALPSPTEPLTRSFLAFLVQAPQAYLDLVLPLLDQRMESPTHARFNNINNPASIDLTPEQALALDIYAHWSVLMLLVEEESWWIGKLPSITLTGMLNGYGDGFVGRLWPGFGNGNGEGQGQWWPKSMLGVWREVGRFR</sequence>
<dbReference type="EMBL" id="JBFXLS010000037">
    <property type="protein sequence ID" value="KAL2825346.1"/>
    <property type="molecule type" value="Genomic_DNA"/>
</dbReference>
<evidence type="ECO:0000259" key="5">
    <source>
        <dbReference type="PROSITE" id="PS50048"/>
    </source>
</evidence>
<proteinExistence type="predicted"/>
<reference evidence="6 7" key="1">
    <citation type="submission" date="2024-07" db="EMBL/GenBank/DDBJ databases">
        <title>Section-level genome sequencing and comparative genomics of Aspergillus sections Usti and Cavernicolus.</title>
        <authorList>
            <consortium name="Lawrence Berkeley National Laboratory"/>
            <person name="Nybo J.L."/>
            <person name="Vesth T.C."/>
            <person name="Theobald S."/>
            <person name="Frisvad J.C."/>
            <person name="Larsen T.O."/>
            <person name="Kjaerboelling I."/>
            <person name="Rothschild-Mancinelli K."/>
            <person name="Lyhne E.K."/>
            <person name="Kogle M.E."/>
            <person name="Barry K."/>
            <person name="Clum A."/>
            <person name="Na H."/>
            <person name="Ledsgaard L."/>
            <person name="Lin J."/>
            <person name="Lipzen A."/>
            <person name="Kuo A."/>
            <person name="Riley R."/>
            <person name="Mondo S."/>
            <person name="LaButti K."/>
            <person name="Haridas S."/>
            <person name="Pangalinan J."/>
            <person name="Salamov A.A."/>
            <person name="Simmons B.A."/>
            <person name="Magnuson J.K."/>
            <person name="Chen J."/>
            <person name="Drula E."/>
            <person name="Henrissat B."/>
            <person name="Wiebenga A."/>
            <person name="Lubbers R.J."/>
            <person name="Gomes A.C."/>
            <person name="Makela M.R."/>
            <person name="Stajich J."/>
            <person name="Grigoriev I.V."/>
            <person name="Mortensen U.H."/>
            <person name="De vries R.P."/>
            <person name="Baker S.E."/>
            <person name="Andersen M.R."/>
        </authorList>
    </citation>
    <scope>NUCLEOTIDE SEQUENCE [LARGE SCALE GENOMIC DNA]</scope>
    <source>
        <strain evidence="6 7">CBS 600.67</strain>
    </source>
</reference>
<keyword evidence="3" id="KW-0804">Transcription</keyword>
<dbReference type="Gene3D" id="4.10.240.10">
    <property type="entry name" value="Zn(2)-C6 fungal-type DNA-binding domain"/>
    <property type="match status" value="1"/>
</dbReference>
<dbReference type="InterPro" id="IPR036864">
    <property type="entry name" value="Zn2-C6_fun-type_DNA-bd_sf"/>
</dbReference>
<dbReference type="Pfam" id="PF00172">
    <property type="entry name" value="Zn_clus"/>
    <property type="match status" value="1"/>
</dbReference>
<accession>A0ABR4IC79</accession>
<comment type="caution">
    <text evidence="6">The sequence shown here is derived from an EMBL/GenBank/DDBJ whole genome shotgun (WGS) entry which is preliminary data.</text>
</comment>
<gene>
    <name evidence="6" type="ORF">BDW59DRAFT_172424</name>
</gene>
<dbReference type="Pfam" id="PF11951">
    <property type="entry name" value="Fungal_trans_2"/>
    <property type="match status" value="1"/>
</dbReference>
<dbReference type="Proteomes" id="UP001610335">
    <property type="component" value="Unassembled WGS sequence"/>
</dbReference>
<evidence type="ECO:0000313" key="7">
    <source>
        <dbReference type="Proteomes" id="UP001610335"/>
    </source>
</evidence>
<dbReference type="SMART" id="SM00066">
    <property type="entry name" value="GAL4"/>
    <property type="match status" value="1"/>
</dbReference>
<organism evidence="6 7">
    <name type="scientific">Aspergillus cavernicola</name>
    <dbReference type="NCBI Taxonomy" id="176166"/>
    <lineage>
        <taxon>Eukaryota</taxon>
        <taxon>Fungi</taxon>
        <taxon>Dikarya</taxon>
        <taxon>Ascomycota</taxon>
        <taxon>Pezizomycotina</taxon>
        <taxon>Eurotiomycetes</taxon>
        <taxon>Eurotiomycetidae</taxon>
        <taxon>Eurotiales</taxon>
        <taxon>Aspergillaceae</taxon>
        <taxon>Aspergillus</taxon>
        <taxon>Aspergillus subgen. Nidulantes</taxon>
    </lineage>
</organism>
<keyword evidence="2" id="KW-0238">DNA-binding</keyword>
<evidence type="ECO:0000256" key="3">
    <source>
        <dbReference type="ARBA" id="ARBA00023163"/>
    </source>
</evidence>
<dbReference type="PANTHER" id="PTHR47784:SF5">
    <property type="entry name" value="STEROL UPTAKE CONTROL PROTEIN 2"/>
    <property type="match status" value="1"/>
</dbReference>
<dbReference type="PROSITE" id="PS00463">
    <property type="entry name" value="ZN2_CY6_FUNGAL_1"/>
    <property type="match status" value="1"/>
</dbReference>
<keyword evidence="1" id="KW-0805">Transcription regulation</keyword>
<dbReference type="PANTHER" id="PTHR47784">
    <property type="entry name" value="STEROL UPTAKE CONTROL PROTEIN 2"/>
    <property type="match status" value="1"/>
</dbReference>
<evidence type="ECO:0000256" key="4">
    <source>
        <dbReference type="ARBA" id="ARBA00023242"/>
    </source>
</evidence>
<protein>
    <recommendedName>
        <fullName evidence="5">Zn(2)-C6 fungal-type domain-containing protein</fullName>
    </recommendedName>
</protein>
<name>A0ABR4IC79_9EURO</name>
<keyword evidence="4" id="KW-0539">Nucleus</keyword>
<dbReference type="InterPro" id="IPR053157">
    <property type="entry name" value="Sterol_Uptake_Regulator"/>
</dbReference>
<dbReference type="SUPFAM" id="SSF57701">
    <property type="entry name" value="Zn2/Cys6 DNA-binding domain"/>
    <property type="match status" value="1"/>
</dbReference>
<evidence type="ECO:0000313" key="6">
    <source>
        <dbReference type="EMBL" id="KAL2825346.1"/>
    </source>
</evidence>
<evidence type="ECO:0000256" key="2">
    <source>
        <dbReference type="ARBA" id="ARBA00023125"/>
    </source>
</evidence>
<feature type="domain" description="Zn(2)-C6 fungal-type" evidence="5">
    <location>
        <begin position="22"/>
        <end position="52"/>
    </location>
</feature>
<dbReference type="CDD" id="cd00067">
    <property type="entry name" value="GAL4"/>
    <property type="match status" value="1"/>
</dbReference>
<keyword evidence="7" id="KW-1185">Reference proteome</keyword>